<dbReference type="InterPro" id="IPR016024">
    <property type="entry name" value="ARM-type_fold"/>
</dbReference>
<evidence type="ECO:0000256" key="2">
    <source>
        <dbReference type="ARBA" id="ARBA00004496"/>
    </source>
</evidence>
<evidence type="ECO:0000256" key="6">
    <source>
        <dbReference type="ARBA" id="ARBA00022927"/>
    </source>
</evidence>
<dbReference type="Pfam" id="PF03810">
    <property type="entry name" value="IBN_N"/>
    <property type="match status" value="1"/>
</dbReference>
<dbReference type="SUPFAM" id="SSF48371">
    <property type="entry name" value="ARM repeat"/>
    <property type="match status" value="1"/>
</dbReference>
<dbReference type="InterPro" id="IPR011989">
    <property type="entry name" value="ARM-like"/>
</dbReference>
<comment type="similarity">
    <text evidence="3">Belongs to the XPO2/CSE1 family.</text>
</comment>
<evidence type="ECO:0000256" key="5">
    <source>
        <dbReference type="ARBA" id="ARBA00022490"/>
    </source>
</evidence>
<evidence type="ECO:0000256" key="1">
    <source>
        <dbReference type="ARBA" id="ARBA00004123"/>
    </source>
</evidence>
<keyword evidence="10" id="KW-1185">Reference proteome</keyword>
<dbReference type="GO" id="GO:0031267">
    <property type="term" value="F:small GTPase binding"/>
    <property type="evidence" value="ECO:0007669"/>
    <property type="project" value="InterPro"/>
</dbReference>
<dbReference type="GO" id="GO:0005829">
    <property type="term" value="C:cytosol"/>
    <property type="evidence" value="ECO:0007669"/>
    <property type="project" value="TreeGrafter"/>
</dbReference>
<evidence type="ECO:0000313" key="9">
    <source>
        <dbReference type="EMBL" id="KZT59284.1"/>
    </source>
</evidence>
<feature type="domain" description="Importin N-terminal" evidence="8">
    <location>
        <begin position="27"/>
        <end position="100"/>
    </location>
</feature>
<dbReference type="Gene3D" id="1.25.10.10">
    <property type="entry name" value="Leucine-rich Repeat Variant"/>
    <property type="match status" value="1"/>
</dbReference>
<reference evidence="9 10" key="1">
    <citation type="journal article" date="2016" name="Mol. Biol. Evol.">
        <title>Comparative Genomics of Early-Diverging Mushroom-Forming Fungi Provides Insights into the Origins of Lignocellulose Decay Capabilities.</title>
        <authorList>
            <person name="Nagy L.G."/>
            <person name="Riley R."/>
            <person name="Tritt A."/>
            <person name="Adam C."/>
            <person name="Daum C."/>
            <person name="Floudas D."/>
            <person name="Sun H."/>
            <person name="Yadav J.S."/>
            <person name="Pangilinan J."/>
            <person name="Larsson K.H."/>
            <person name="Matsuura K."/>
            <person name="Barry K."/>
            <person name="Labutti K."/>
            <person name="Kuo R."/>
            <person name="Ohm R.A."/>
            <person name="Bhattacharya S.S."/>
            <person name="Shirouzu T."/>
            <person name="Yoshinaga Y."/>
            <person name="Martin F.M."/>
            <person name="Grigoriev I.V."/>
            <person name="Hibbett D.S."/>
        </authorList>
    </citation>
    <scope>NUCLEOTIDE SEQUENCE [LARGE SCALE GENOMIC DNA]</scope>
    <source>
        <strain evidence="9 10">HHB12733</strain>
    </source>
</reference>
<dbReference type="OrthoDB" id="3268246at2759"/>
<dbReference type="STRING" id="1353952.A0A165HGU5"/>
<keyword evidence="4" id="KW-0813">Transport</keyword>
<dbReference type="GO" id="GO:0005635">
    <property type="term" value="C:nuclear envelope"/>
    <property type="evidence" value="ECO:0007669"/>
    <property type="project" value="TreeGrafter"/>
</dbReference>
<dbReference type="EMBL" id="KV423942">
    <property type="protein sequence ID" value="KZT59284.1"/>
    <property type="molecule type" value="Genomic_DNA"/>
</dbReference>
<dbReference type="GO" id="GO:0005049">
    <property type="term" value="F:nuclear export signal receptor activity"/>
    <property type="evidence" value="ECO:0007669"/>
    <property type="project" value="TreeGrafter"/>
</dbReference>
<comment type="subcellular location">
    <subcellularLocation>
        <location evidence="2">Cytoplasm</location>
    </subcellularLocation>
    <subcellularLocation>
        <location evidence="1">Nucleus</location>
    </subcellularLocation>
</comment>
<name>A0A165HGU5_9BASI</name>
<dbReference type="SMART" id="SM00913">
    <property type="entry name" value="IBN_N"/>
    <property type="match status" value="1"/>
</dbReference>
<dbReference type="AlphaFoldDB" id="A0A165HGU5"/>
<evidence type="ECO:0000313" key="10">
    <source>
        <dbReference type="Proteomes" id="UP000076842"/>
    </source>
</evidence>
<evidence type="ECO:0000256" key="3">
    <source>
        <dbReference type="ARBA" id="ARBA00008669"/>
    </source>
</evidence>
<gene>
    <name evidence="9" type="ORF">CALCODRAFT_493847</name>
</gene>
<dbReference type="FunCoup" id="A0A165HGU5">
    <property type="interactions" value="785"/>
</dbReference>
<dbReference type="Pfam" id="PF03378">
    <property type="entry name" value="CAS_CSE1"/>
    <property type="match status" value="1"/>
</dbReference>
<dbReference type="InterPro" id="IPR001494">
    <property type="entry name" value="Importin-beta_N"/>
</dbReference>
<dbReference type="PANTHER" id="PTHR10997:SF8">
    <property type="entry name" value="EXPORTIN-2"/>
    <property type="match status" value="1"/>
</dbReference>
<evidence type="ECO:0000256" key="4">
    <source>
        <dbReference type="ARBA" id="ARBA00022448"/>
    </source>
</evidence>
<dbReference type="InParanoid" id="A0A165HGU5"/>
<keyword evidence="5" id="KW-0963">Cytoplasm</keyword>
<proteinExistence type="inferred from homology"/>
<keyword evidence="6" id="KW-0653">Protein transport</keyword>
<evidence type="ECO:0000256" key="7">
    <source>
        <dbReference type="ARBA" id="ARBA00023242"/>
    </source>
</evidence>
<sequence>MDHNTAMPTFVNALNTSLVPGPDRRGAEAWLQRATTQAGMLPLALTIIQTPSLPSTTRQLAAVWVKNSCRATWGGESEDPLPPDEDMQTVKARIVPLTVSLGSQPSHQALLAEAVSIIAAAEFPQTWPDLMDQLVASLSPTDWAANAGVMEIAHSVFLPWRSMTRSDDLFVAIKNALDKFCPPYLAVFTQVDQLLQQSSPGTSVPVLGKTLLSMLQVFLDLNSQDLPEFFEDNMGYFMGRDGQGGVLLKYLAFERPELNSDDADMPGLLQKIRATICEIAELYAMKYHEEFTELRTFVAAVWELLGKLSTDGKDDMLVNQALHFLGVVVKMGIHRDFFDNAEILRGFCERIILPNMVLQEKEEEMFEDDPLEYIRRDLETATDATTRRQSASEFTRSLMEHFEGPITSMLMPYINQHLDRYRSNPAENWKDKDTAICLLTAIGSRGGTAHQGVTSTNAMVDVVSWFGENVLVDLQAAPDSVHPIIQVDGIKFLHTFRNQLTKEQLVTVLPLLVHHLSSSNYVASSYAAIAIERILFIKKNGQLMFGPSDMQALTLPILQSVLQKIISGRTPDKVAENDYLMKCVMRVILTARQTLVPIYTEILNSLVTILGIISANPSNPMFSQYCFESLSALIRFITTAQPTSVSQFETVVFPIITGIVQQDAAADFIPYAFQILAQLLEAHPSDLPAAYDDVLRNIVLSPQQWQAKGSIPALVRLLKAFLRAGGKNMETSGTLKMVFGLLQQRLLPSKLYDGFGFEILQTILVTVPPDHFQEYLTSTLMAILHRLMGQRSANLYYYWMYFVAYASAIQVEGLSPDFLVNALNTIQAGIMSPLLKSVITPELPRTQAKHRKVVIIGYARLLTECPLMLQEPNVQAWPNTLEEILHLFTHPQAVTAEKEEDVADFDVEPGQDVYQASFSKLSASAVREADPVAYVSDPRVFLSEQLAKLSAARPGVVQPLMARVDRSVSGPFMQFMATNGYSV</sequence>
<dbReference type="InterPro" id="IPR013713">
    <property type="entry name" value="XPO2_central"/>
</dbReference>
<keyword evidence="7" id="KW-0539">Nucleus</keyword>
<dbReference type="GO" id="GO:0006611">
    <property type="term" value="P:protein export from nucleus"/>
    <property type="evidence" value="ECO:0007669"/>
    <property type="project" value="TreeGrafter"/>
</dbReference>
<protein>
    <submittedName>
        <fullName evidence="9">Cse1-domain-containing protein</fullName>
    </submittedName>
</protein>
<dbReference type="PANTHER" id="PTHR10997">
    <property type="entry name" value="IMPORTIN-7, 8, 11"/>
    <property type="match status" value="1"/>
</dbReference>
<dbReference type="InterPro" id="IPR005043">
    <property type="entry name" value="XPO2_C"/>
</dbReference>
<accession>A0A165HGU5</accession>
<dbReference type="Proteomes" id="UP000076842">
    <property type="component" value="Unassembled WGS sequence"/>
</dbReference>
<organism evidence="9 10">
    <name type="scientific">Calocera cornea HHB12733</name>
    <dbReference type="NCBI Taxonomy" id="1353952"/>
    <lineage>
        <taxon>Eukaryota</taxon>
        <taxon>Fungi</taxon>
        <taxon>Dikarya</taxon>
        <taxon>Basidiomycota</taxon>
        <taxon>Agaricomycotina</taxon>
        <taxon>Dacrymycetes</taxon>
        <taxon>Dacrymycetales</taxon>
        <taxon>Dacrymycetaceae</taxon>
        <taxon>Calocera</taxon>
    </lineage>
</organism>
<dbReference type="GO" id="GO:0006606">
    <property type="term" value="P:protein import into nucleus"/>
    <property type="evidence" value="ECO:0007669"/>
    <property type="project" value="TreeGrafter"/>
</dbReference>
<dbReference type="Pfam" id="PF08506">
    <property type="entry name" value="Cse1"/>
    <property type="match status" value="1"/>
</dbReference>
<evidence type="ECO:0000259" key="8">
    <source>
        <dbReference type="PROSITE" id="PS50166"/>
    </source>
</evidence>
<dbReference type="PROSITE" id="PS50166">
    <property type="entry name" value="IMPORTIN_B_NT"/>
    <property type="match status" value="1"/>
</dbReference>